<evidence type="ECO:0000256" key="5">
    <source>
        <dbReference type="ARBA" id="ARBA00007955"/>
    </source>
</evidence>
<evidence type="ECO:0000256" key="6">
    <source>
        <dbReference type="ARBA" id="ARBA00011946"/>
    </source>
</evidence>
<evidence type="ECO:0000256" key="16">
    <source>
        <dbReference type="ARBA" id="ARBA00023102"/>
    </source>
</evidence>
<evidence type="ECO:0000259" key="20">
    <source>
        <dbReference type="Pfam" id="PF08029"/>
    </source>
</evidence>
<evidence type="ECO:0000256" key="10">
    <source>
        <dbReference type="ARBA" id="ARBA00022676"/>
    </source>
</evidence>
<name>A0A0B3Y7M3_9ALTE</name>
<dbReference type="FunFam" id="3.30.70.120:FF:000002">
    <property type="entry name" value="ATP phosphoribosyltransferase"/>
    <property type="match status" value="1"/>
</dbReference>
<comment type="caution">
    <text evidence="21">The sequence shown here is derived from an EMBL/GenBank/DDBJ whole genome shotgun (WGS) entry which is preliminary data.</text>
</comment>
<dbReference type="UniPathway" id="UPA00031">
    <property type="reaction ID" value="UER00006"/>
</dbReference>
<dbReference type="InterPro" id="IPR013115">
    <property type="entry name" value="HisG_C"/>
</dbReference>
<comment type="catalytic activity">
    <reaction evidence="1 18">
        <text>1-(5-phospho-beta-D-ribosyl)-ATP + diphosphate = 5-phospho-alpha-D-ribose 1-diphosphate + ATP</text>
        <dbReference type="Rhea" id="RHEA:18473"/>
        <dbReference type="ChEBI" id="CHEBI:30616"/>
        <dbReference type="ChEBI" id="CHEBI:33019"/>
        <dbReference type="ChEBI" id="CHEBI:58017"/>
        <dbReference type="ChEBI" id="CHEBI:73183"/>
        <dbReference type="EC" id="2.4.2.17"/>
    </reaction>
</comment>
<feature type="domain" description="ATP phosphoribosyltransferase catalytic" evidence="19">
    <location>
        <begin position="54"/>
        <end position="215"/>
    </location>
</feature>
<dbReference type="GO" id="GO:0003879">
    <property type="term" value="F:ATP phosphoribosyltransferase activity"/>
    <property type="evidence" value="ECO:0007669"/>
    <property type="project" value="UniProtKB-UniRule"/>
</dbReference>
<dbReference type="SUPFAM" id="SSF53850">
    <property type="entry name" value="Periplasmic binding protein-like II"/>
    <property type="match status" value="1"/>
</dbReference>
<keyword evidence="10 18" id="KW-0328">Glycosyltransferase</keyword>
<dbReference type="Gene3D" id="3.30.70.120">
    <property type="match status" value="1"/>
</dbReference>
<evidence type="ECO:0000256" key="9">
    <source>
        <dbReference type="ARBA" id="ARBA00022605"/>
    </source>
</evidence>
<dbReference type="SUPFAM" id="SSF54913">
    <property type="entry name" value="GlnB-like"/>
    <property type="match status" value="1"/>
</dbReference>
<dbReference type="OrthoDB" id="9801867at2"/>
<organism evidence="21 22">
    <name type="scientific">Alteromonas marina</name>
    <dbReference type="NCBI Taxonomy" id="203795"/>
    <lineage>
        <taxon>Bacteria</taxon>
        <taxon>Pseudomonadati</taxon>
        <taxon>Pseudomonadota</taxon>
        <taxon>Gammaproteobacteria</taxon>
        <taxon>Alteromonadales</taxon>
        <taxon>Alteromonadaceae</taxon>
        <taxon>Alteromonas/Salinimonas group</taxon>
        <taxon>Alteromonas</taxon>
    </lineage>
</organism>
<keyword evidence="15 18" id="KW-0460">Magnesium</keyword>
<comment type="function">
    <text evidence="17 18">Catalyzes the condensation of ATP and 5-phosphoribose 1-diphosphate to form N'-(5'-phosphoribosyl)-ATP (PR-ATP). Has a crucial role in the pathway because the rate of histidine biosynthesis seems to be controlled primarily by regulation of HisG enzymatic activity.</text>
</comment>
<dbReference type="InterPro" id="IPR011322">
    <property type="entry name" value="N-reg_PII-like_a/b"/>
</dbReference>
<comment type="similarity">
    <text evidence="5 18">Belongs to the ATP phosphoribosyltransferase family. Long subfamily.</text>
</comment>
<dbReference type="InterPro" id="IPR015867">
    <property type="entry name" value="N-reg_PII/ATP_PRibTrfase_C"/>
</dbReference>
<protein>
    <recommendedName>
        <fullName evidence="7 18">ATP phosphoribosyltransferase</fullName>
        <shortName evidence="18">ATP-PRT</shortName>
        <shortName evidence="18">ATP-PRTase</shortName>
        <ecNumber evidence="6 18">2.4.2.17</ecNumber>
    </recommendedName>
</protein>
<comment type="pathway">
    <text evidence="4 18">Amino-acid biosynthesis; L-histidine biosynthesis; L-histidine from 5-phospho-alpha-D-ribose 1-diphosphate: step 1/9.</text>
</comment>
<feature type="domain" description="Histidine biosynthesis HisG C-terminal" evidence="20">
    <location>
        <begin position="224"/>
        <end position="297"/>
    </location>
</feature>
<accession>A0A0B3Y7M3</accession>
<evidence type="ECO:0000256" key="4">
    <source>
        <dbReference type="ARBA" id="ARBA00004667"/>
    </source>
</evidence>
<dbReference type="AlphaFoldDB" id="A0A0B3Y7M3"/>
<keyword evidence="11 18" id="KW-0808">Transferase</keyword>
<keyword evidence="9 18" id="KW-0028">Amino-acid biosynthesis</keyword>
<dbReference type="GO" id="GO:0005524">
    <property type="term" value="F:ATP binding"/>
    <property type="evidence" value="ECO:0007669"/>
    <property type="project" value="UniProtKB-KW"/>
</dbReference>
<dbReference type="EMBL" id="JWLW01000065">
    <property type="protein sequence ID" value="KHT45002.1"/>
    <property type="molecule type" value="Genomic_DNA"/>
</dbReference>
<evidence type="ECO:0000256" key="13">
    <source>
        <dbReference type="ARBA" id="ARBA00022741"/>
    </source>
</evidence>
<dbReference type="GO" id="GO:0000105">
    <property type="term" value="P:L-histidine biosynthetic process"/>
    <property type="evidence" value="ECO:0007669"/>
    <property type="project" value="UniProtKB-UniRule"/>
</dbReference>
<sequence>MSNSKRLRIAVQKSGRLSDDSIALLKAIGIKLNIRDRLLIAHSTNQPIDLLRVRDDDIPGLVMDGVVDLGFIGENELEEKMLERKAAGKPFEYEVLRRLDYGGCRLSIAVPNEMDYQGIQSLEGKKVATTYPYLLERYFKEQGINAKAVMLQGSVEVAPRAGVADAICDLVSTGATLEANGLVEKDVIFRSKAVLIKRADGELSDEKETLVNRLMPRVDGVLLAKESKYIMLHAPKAYLEQVKSLLPGAENPTVLPLAGNEEQVAIHVVSTETLFWETMEKLKALGCSSILVMPIEKMMG</sequence>
<dbReference type="InterPro" id="IPR013820">
    <property type="entry name" value="ATP_PRibTrfase_cat"/>
</dbReference>
<keyword evidence="14 18" id="KW-0067">ATP-binding</keyword>
<gene>
    <name evidence="18 21" type="primary">hisG</name>
    <name evidence="21" type="ORF">RJ41_15635</name>
</gene>
<evidence type="ECO:0000313" key="21">
    <source>
        <dbReference type="EMBL" id="KHT45002.1"/>
    </source>
</evidence>
<evidence type="ECO:0000313" key="22">
    <source>
        <dbReference type="Proteomes" id="UP000031197"/>
    </source>
</evidence>
<dbReference type="Pfam" id="PF08029">
    <property type="entry name" value="HisG_C"/>
    <property type="match status" value="1"/>
</dbReference>
<evidence type="ECO:0000256" key="17">
    <source>
        <dbReference type="ARBA" id="ARBA00024861"/>
    </source>
</evidence>
<dbReference type="CDD" id="cd13592">
    <property type="entry name" value="PBP2_HisGL2"/>
    <property type="match status" value="1"/>
</dbReference>
<dbReference type="EC" id="2.4.2.17" evidence="6 18"/>
<evidence type="ECO:0000256" key="14">
    <source>
        <dbReference type="ARBA" id="ARBA00022840"/>
    </source>
</evidence>
<keyword evidence="16 18" id="KW-0368">Histidine biosynthesis</keyword>
<proteinExistence type="inferred from homology"/>
<dbReference type="InterPro" id="IPR018198">
    <property type="entry name" value="ATP_PRibTrfase_CS"/>
</dbReference>
<dbReference type="GO" id="GO:0005737">
    <property type="term" value="C:cytoplasm"/>
    <property type="evidence" value="ECO:0007669"/>
    <property type="project" value="UniProtKB-SubCell"/>
</dbReference>
<evidence type="ECO:0000256" key="12">
    <source>
        <dbReference type="ARBA" id="ARBA00022723"/>
    </source>
</evidence>
<comment type="cofactor">
    <cofactor evidence="2 18">
        <name>Mg(2+)</name>
        <dbReference type="ChEBI" id="CHEBI:18420"/>
    </cofactor>
</comment>
<dbReference type="PANTHER" id="PTHR21403">
    <property type="entry name" value="ATP PHOSPHORIBOSYLTRANSFERASE ATP-PRTASE"/>
    <property type="match status" value="1"/>
</dbReference>
<comment type="subcellular location">
    <subcellularLocation>
        <location evidence="3 18">Cytoplasm</location>
    </subcellularLocation>
</comment>
<evidence type="ECO:0000256" key="1">
    <source>
        <dbReference type="ARBA" id="ARBA00000915"/>
    </source>
</evidence>
<dbReference type="GO" id="GO:0000287">
    <property type="term" value="F:magnesium ion binding"/>
    <property type="evidence" value="ECO:0007669"/>
    <property type="project" value="UniProtKB-UniRule"/>
</dbReference>
<dbReference type="HAMAP" id="MF_00079">
    <property type="entry name" value="HisG_Long"/>
    <property type="match status" value="1"/>
</dbReference>
<evidence type="ECO:0000256" key="8">
    <source>
        <dbReference type="ARBA" id="ARBA00022490"/>
    </source>
</evidence>
<keyword evidence="22" id="KW-1185">Reference proteome</keyword>
<evidence type="ECO:0000256" key="15">
    <source>
        <dbReference type="ARBA" id="ARBA00022842"/>
    </source>
</evidence>
<comment type="activity regulation">
    <text evidence="18">Feedback inhibited by histidine.</text>
</comment>
<dbReference type="Gene3D" id="3.40.190.10">
    <property type="entry name" value="Periplasmic binding protein-like II"/>
    <property type="match status" value="2"/>
</dbReference>
<keyword evidence="13 18" id="KW-0547">Nucleotide-binding</keyword>
<dbReference type="InterPro" id="IPR020621">
    <property type="entry name" value="ATP-PRT_HisG_long"/>
</dbReference>
<keyword evidence="8 18" id="KW-0963">Cytoplasm</keyword>
<evidence type="ECO:0000256" key="3">
    <source>
        <dbReference type="ARBA" id="ARBA00004496"/>
    </source>
</evidence>
<reference evidence="21 22" key="1">
    <citation type="submission" date="2014-12" db="EMBL/GenBank/DDBJ databases">
        <title>Genome sequencing of Alteromonas marina AD001.</title>
        <authorList>
            <person name="Adrian T.G.S."/>
            <person name="Chan K.G."/>
        </authorList>
    </citation>
    <scope>NUCLEOTIDE SEQUENCE [LARGE SCALE GENOMIC DNA]</scope>
    <source>
        <strain evidence="21 22">AD001</strain>
    </source>
</reference>
<keyword evidence="12 18" id="KW-0479">Metal-binding</keyword>
<evidence type="ECO:0000256" key="2">
    <source>
        <dbReference type="ARBA" id="ARBA00001946"/>
    </source>
</evidence>
<evidence type="ECO:0000256" key="7">
    <source>
        <dbReference type="ARBA" id="ARBA00020998"/>
    </source>
</evidence>
<evidence type="ECO:0000256" key="11">
    <source>
        <dbReference type="ARBA" id="ARBA00022679"/>
    </source>
</evidence>
<dbReference type="PROSITE" id="PS01316">
    <property type="entry name" value="ATP_P_PHORIBOSYLTR"/>
    <property type="match status" value="1"/>
</dbReference>
<dbReference type="NCBIfam" id="TIGR03455">
    <property type="entry name" value="HisG_C-term"/>
    <property type="match status" value="1"/>
</dbReference>
<dbReference type="FunFam" id="3.40.190.10:FF:000008">
    <property type="entry name" value="ATP phosphoribosyltransferase"/>
    <property type="match status" value="1"/>
</dbReference>
<evidence type="ECO:0000259" key="19">
    <source>
        <dbReference type="Pfam" id="PF01634"/>
    </source>
</evidence>
<dbReference type="RefSeq" id="WP_014950027.1">
    <property type="nucleotide sequence ID" value="NZ_JWLW01000065.1"/>
</dbReference>
<dbReference type="InterPro" id="IPR001348">
    <property type="entry name" value="ATP_PRibTrfase_HisG"/>
</dbReference>
<dbReference type="Proteomes" id="UP000031197">
    <property type="component" value="Unassembled WGS sequence"/>
</dbReference>
<dbReference type="Pfam" id="PF01634">
    <property type="entry name" value="HisG"/>
    <property type="match status" value="1"/>
</dbReference>
<dbReference type="GeneID" id="56267680"/>
<dbReference type="NCBIfam" id="TIGR00070">
    <property type="entry name" value="hisG"/>
    <property type="match status" value="1"/>
</dbReference>
<evidence type="ECO:0000256" key="18">
    <source>
        <dbReference type="HAMAP-Rule" id="MF_00079"/>
    </source>
</evidence>
<dbReference type="PANTHER" id="PTHR21403:SF8">
    <property type="entry name" value="ATP PHOSPHORIBOSYLTRANSFERASE"/>
    <property type="match status" value="1"/>
</dbReference>